<dbReference type="SUPFAM" id="SSF49777">
    <property type="entry name" value="PEBP-like"/>
    <property type="match status" value="1"/>
</dbReference>
<name>A0A256LBG9_9LACO</name>
<comment type="caution">
    <text evidence="2">The sequence shown here is derived from an EMBL/GenBank/DDBJ whole genome shotgun (WGS) entry which is preliminary data.</text>
</comment>
<dbReference type="EMBL" id="NGNV01000033">
    <property type="protein sequence ID" value="OYR87714.1"/>
    <property type="molecule type" value="Genomic_DNA"/>
</dbReference>
<protein>
    <recommendedName>
        <fullName evidence="5">YbhB/YbcL family Raf kinase inhibitor-like protein</fullName>
    </recommendedName>
</protein>
<evidence type="ECO:0000313" key="4">
    <source>
        <dbReference type="Proteomes" id="UP000216316"/>
    </source>
</evidence>
<dbReference type="InterPro" id="IPR036610">
    <property type="entry name" value="PEBP-like_sf"/>
</dbReference>
<reference evidence="2 3" key="1">
    <citation type="submission" date="2017-04" db="EMBL/GenBank/DDBJ databases">
        <authorList>
            <person name="Afonso C.L."/>
            <person name="Miller P.J."/>
            <person name="Scott M.A."/>
            <person name="Spackman E."/>
            <person name="Goraichik I."/>
            <person name="Dimitrov K.M."/>
            <person name="Suarez D.L."/>
            <person name="Swayne D.E."/>
        </authorList>
    </citation>
    <scope>NUCLEOTIDE SEQUENCE [LARGE SCALE GENOMIC DNA]</scope>
    <source>
        <strain evidence="2 3">609q</strain>
    </source>
</reference>
<reference evidence="1 4" key="2">
    <citation type="submission" date="2017-05" db="EMBL/GenBank/DDBJ databases">
        <authorList>
            <person name="Lin X.B."/>
            <person name="Stothard P."/>
            <person name="Tasseva G."/>
            <person name="Walter J."/>
        </authorList>
    </citation>
    <scope>NUCLEOTIDE SEQUENCE [LARGE SCALE GENOMIC DNA]</scope>
    <source>
        <strain evidence="1 4">609u</strain>
    </source>
</reference>
<evidence type="ECO:0000313" key="1">
    <source>
        <dbReference type="EMBL" id="OYR87714.1"/>
    </source>
</evidence>
<dbReference type="CDD" id="cd00865">
    <property type="entry name" value="PEBP_bact_arch"/>
    <property type="match status" value="1"/>
</dbReference>
<evidence type="ECO:0008006" key="5">
    <source>
        <dbReference type="Google" id="ProtNLM"/>
    </source>
</evidence>
<dbReference type="EMBL" id="NGNX01000044">
    <property type="protein sequence ID" value="OYR90640.1"/>
    <property type="molecule type" value="Genomic_DNA"/>
</dbReference>
<reference evidence="3 4" key="3">
    <citation type="submission" date="2017-09" db="EMBL/GenBank/DDBJ databases">
        <title>Tripartite evolution among Lactobacillus johnsonii, Lactobacillus taiwanensis, Lactobacillus reuteri and their rodent host.</title>
        <authorList>
            <person name="Wang T."/>
            <person name="Knowles S."/>
            <person name="Cheng C."/>
        </authorList>
    </citation>
    <scope>NUCLEOTIDE SEQUENCE [LARGE SCALE GENOMIC DNA]</scope>
    <source>
        <strain evidence="2 3">609q</strain>
        <strain evidence="1 4">609u</strain>
    </source>
</reference>
<gene>
    <name evidence="1" type="ORF">CBF53_06890</name>
    <name evidence="2" type="ORF">CBF70_08285</name>
</gene>
<dbReference type="AlphaFoldDB" id="A0A256LBG9"/>
<dbReference type="Proteomes" id="UP000216316">
    <property type="component" value="Unassembled WGS sequence"/>
</dbReference>
<dbReference type="InterPro" id="IPR008914">
    <property type="entry name" value="PEBP"/>
</dbReference>
<sequence length="169" mass="18905">MKIEIPTMNGFIPDCYSKFANADQKIEGKPSRSFPIFITDAPDNAKTLAVYFRDFDSVPVCGFTWIHWLAANLPVQDVPANISHSKNTSLDFVQGNNSNISRFLGKNSGPVEGYTGPMPPDKTHYYTLTVYALDTKLDLKKGYWLNDFLHKMEGHIIDSATISVPSRAK</sequence>
<proteinExistence type="predicted"/>
<dbReference type="Gene3D" id="3.90.280.10">
    <property type="entry name" value="PEBP-like"/>
    <property type="match status" value="1"/>
</dbReference>
<keyword evidence="4" id="KW-1185">Reference proteome</keyword>
<dbReference type="NCBIfam" id="TIGR00481">
    <property type="entry name" value="YbhB/YbcL family Raf kinase inhibitor-like protein"/>
    <property type="match status" value="1"/>
</dbReference>
<dbReference type="RefSeq" id="WP_094496106.1">
    <property type="nucleotide sequence ID" value="NZ_NGNV01000033.1"/>
</dbReference>
<evidence type="ECO:0000313" key="3">
    <source>
        <dbReference type="Proteomes" id="UP000215828"/>
    </source>
</evidence>
<evidence type="ECO:0000313" key="2">
    <source>
        <dbReference type="EMBL" id="OYR90640.1"/>
    </source>
</evidence>
<accession>A0A256LBG9</accession>
<organism evidence="2 3">
    <name type="scientific">Lactobacillus taiwanensis</name>
    <dbReference type="NCBI Taxonomy" id="508451"/>
    <lineage>
        <taxon>Bacteria</taxon>
        <taxon>Bacillati</taxon>
        <taxon>Bacillota</taxon>
        <taxon>Bacilli</taxon>
        <taxon>Lactobacillales</taxon>
        <taxon>Lactobacillaceae</taxon>
        <taxon>Lactobacillus</taxon>
    </lineage>
</organism>
<dbReference type="Proteomes" id="UP000215828">
    <property type="component" value="Unassembled WGS sequence"/>
</dbReference>
<dbReference type="Pfam" id="PF01161">
    <property type="entry name" value="PBP"/>
    <property type="match status" value="1"/>
</dbReference>
<dbReference type="InterPro" id="IPR005247">
    <property type="entry name" value="YbhB_YbcL/LppC-like"/>
</dbReference>